<reference evidence="2 3" key="1">
    <citation type="submission" date="2019-06" db="EMBL/GenBank/DDBJ databases">
        <title>Whole genome shotgun sequence of Pseudonocardia hydrocarbonoxydans NBRC 14498.</title>
        <authorList>
            <person name="Hosoyama A."/>
            <person name="Uohara A."/>
            <person name="Ohji S."/>
            <person name="Ichikawa N."/>
        </authorList>
    </citation>
    <scope>NUCLEOTIDE SEQUENCE [LARGE SCALE GENOMIC DNA]</scope>
    <source>
        <strain evidence="2 3">NBRC 14498</strain>
    </source>
</reference>
<dbReference type="AlphaFoldDB" id="A0A4Y3WW71"/>
<sequence>MSGVLRRVSGVFAGGLVVLAVALGVAWVMATRTGAPGPDGAFLAWHAVAAVAAVVAQVRADRASDGRGAGAAAVVLLISAAVLAGLWLA</sequence>
<dbReference type="RefSeq" id="WP_141281050.1">
    <property type="nucleotide sequence ID" value="NZ_BAAARZ010000035.1"/>
</dbReference>
<evidence type="ECO:0000313" key="3">
    <source>
        <dbReference type="Proteomes" id="UP000320338"/>
    </source>
</evidence>
<protein>
    <submittedName>
        <fullName evidence="2">Uncharacterized protein</fullName>
    </submittedName>
</protein>
<name>A0A4Y3WW71_9PSEU</name>
<proteinExistence type="predicted"/>
<accession>A0A4Y3WW71</accession>
<keyword evidence="1" id="KW-1133">Transmembrane helix</keyword>
<feature type="transmembrane region" description="Helical" evidence="1">
    <location>
        <begin position="12"/>
        <end position="30"/>
    </location>
</feature>
<evidence type="ECO:0000313" key="2">
    <source>
        <dbReference type="EMBL" id="GEC21979.1"/>
    </source>
</evidence>
<keyword evidence="1" id="KW-0472">Membrane</keyword>
<evidence type="ECO:0000256" key="1">
    <source>
        <dbReference type="SAM" id="Phobius"/>
    </source>
</evidence>
<keyword evidence="1" id="KW-0812">Transmembrane</keyword>
<comment type="caution">
    <text evidence="2">The sequence shown here is derived from an EMBL/GenBank/DDBJ whole genome shotgun (WGS) entry which is preliminary data.</text>
</comment>
<keyword evidence="3" id="KW-1185">Reference proteome</keyword>
<feature type="transmembrane region" description="Helical" evidence="1">
    <location>
        <begin position="42"/>
        <end position="58"/>
    </location>
</feature>
<feature type="transmembrane region" description="Helical" evidence="1">
    <location>
        <begin position="70"/>
        <end position="88"/>
    </location>
</feature>
<dbReference type="Proteomes" id="UP000320338">
    <property type="component" value="Unassembled WGS sequence"/>
</dbReference>
<gene>
    <name evidence="2" type="ORF">PHY01_42620</name>
</gene>
<organism evidence="2 3">
    <name type="scientific">Pseudonocardia hydrocarbonoxydans</name>
    <dbReference type="NCBI Taxonomy" id="76726"/>
    <lineage>
        <taxon>Bacteria</taxon>
        <taxon>Bacillati</taxon>
        <taxon>Actinomycetota</taxon>
        <taxon>Actinomycetes</taxon>
        <taxon>Pseudonocardiales</taxon>
        <taxon>Pseudonocardiaceae</taxon>
        <taxon>Pseudonocardia</taxon>
    </lineage>
</organism>
<dbReference type="EMBL" id="BJNG01000038">
    <property type="protein sequence ID" value="GEC21979.1"/>
    <property type="molecule type" value="Genomic_DNA"/>
</dbReference>